<sequence>MLIKISTSKFKNFDINKYFYMEGQNEKLNSFQSVIYGFFIRCF</sequence>
<organism evidence="1 2">
    <name type="scientific">Treponema phagedenis</name>
    <dbReference type="NCBI Taxonomy" id="162"/>
    <lineage>
        <taxon>Bacteria</taxon>
        <taxon>Pseudomonadati</taxon>
        <taxon>Spirochaetota</taxon>
        <taxon>Spirochaetia</taxon>
        <taxon>Spirochaetales</taxon>
        <taxon>Treponemataceae</taxon>
        <taxon>Treponema</taxon>
    </lineage>
</organism>
<gene>
    <name evidence="1" type="ORF">TPHV1_210091</name>
</gene>
<protein>
    <submittedName>
        <fullName evidence="1">Uncharacterized protein</fullName>
    </submittedName>
</protein>
<dbReference type="EMBL" id="CDNC01000014">
    <property type="protein sequence ID" value="CEM61858.1"/>
    <property type="molecule type" value="Genomic_DNA"/>
</dbReference>
<evidence type="ECO:0000313" key="2">
    <source>
        <dbReference type="Proteomes" id="UP000042527"/>
    </source>
</evidence>
<dbReference type="Proteomes" id="UP000042527">
    <property type="component" value="Unassembled WGS sequence"/>
</dbReference>
<evidence type="ECO:0000313" key="1">
    <source>
        <dbReference type="EMBL" id="CEM61858.1"/>
    </source>
</evidence>
<reference evidence="2" key="1">
    <citation type="submission" date="2015-01" db="EMBL/GenBank/DDBJ databases">
        <authorList>
            <person name="Manzoor Shahid"/>
            <person name="Zubair Saima"/>
        </authorList>
    </citation>
    <scope>NUCLEOTIDE SEQUENCE [LARGE SCALE GENOMIC DNA]</scope>
    <source>
        <strain evidence="2">V1</strain>
    </source>
</reference>
<name>A0A0B7GTN4_TREPH</name>
<keyword evidence="2" id="KW-1185">Reference proteome</keyword>
<accession>A0A0B7GTN4</accession>
<proteinExistence type="predicted"/>
<dbReference type="AlphaFoldDB" id="A0A0B7GTN4"/>